<evidence type="ECO:0000313" key="3">
    <source>
        <dbReference type="Proteomes" id="UP001187192"/>
    </source>
</evidence>
<dbReference type="EMBL" id="BTGU01002813">
    <property type="protein sequence ID" value="GMN22208.1"/>
    <property type="molecule type" value="Genomic_DNA"/>
</dbReference>
<evidence type="ECO:0000256" key="1">
    <source>
        <dbReference type="SAM" id="MobiDB-lite"/>
    </source>
</evidence>
<sequence length="188" mass="21094">MEVRKAKGSCLSMRLMTYVWRPYLDHSVLFNLFFGCGKGKTNEIADLPSYDMKVVMQIEPRHRPDPGGSDFSKIRQSKGMHSPGRVGVGRSGRCARDTIKKGPLSTLCIPRESSRIDIIDRNFGIHGLEVRPNWKTERGLFELPPEHKVLEIGKSVPQRLPAAQAHWALVPQTASALEAKHAITPPFR</sequence>
<organism evidence="2 3">
    <name type="scientific">Ficus carica</name>
    <name type="common">Common fig</name>
    <dbReference type="NCBI Taxonomy" id="3494"/>
    <lineage>
        <taxon>Eukaryota</taxon>
        <taxon>Viridiplantae</taxon>
        <taxon>Streptophyta</taxon>
        <taxon>Embryophyta</taxon>
        <taxon>Tracheophyta</taxon>
        <taxon>Spermatophyta</taxon>
        <taxon>Magnoliopsida</taxon>
        <taxon>eudicotyledons</taxon>
        <taxon>Gunneridae</taxon>
        <taxon>Pentapetalae</taxon>
        <taxon>rosids</taxon>
        <taxon>fabids</taxon>
        <taxon>Rosales</taxon>
        <taxon>Moraceae</taxon>
        <taxon>Ficeae</taxon>
        <taxon>Ficus</taxon>
    </lineage>
</organism>
<proteinExistence type="predicted"/>
<keyword evidence="3" id="KW-1185">Reference proteome</keyword>
<name>A0AA88CIK5_FICCA</name>
<accession>A0AA88CIK5</accession>
<reference evidence="2" key="1">
    <citation type="submission" date="2023-07" db="EMBL/GenBank/DDBJ databases">
        <title>draft genome sequence of fig (Ficus carica).</title>
        <authorList>
            <person name="Takahashi T."/>
            <person name="Nishimura K."/>
        </authorList>
    </citation>
    <scope>NUCLEOTIDE SEQUENCE</scope>
</reference>
<gene>
    <name evidence="2" type="ORF">TIFTF001_043474</name>
</gene>
<protein>
    <submittedName>
        <fullName evidence="2">Uncharacterized protein</fullName>
    </submittedName>
</protein>
<evidence type="ECO:0000313" key="2">
    <source>
        <dbReference type="EMBL" id="GMN22208.1"/>
    </source>
</evidence>
<dbReference type="Proteomes" id="UP001187192">
    <property type="component" value="Unassembled WGS sequence"/>
</dbReference>
<comment type="caution">
    <text evidence="2">The sequence shown here is derived from an EMBL/GenBank/DDBJ whole genome shotgun (WGS) entry which is preliminary data.</text>
</comment>
<dbReference type="AlphaFoldDB" id="A0AA88CIK5"/>
<feature type="region of interest" description="Disordered" evidence="1">
    <location>
        <begin position="61"/>
        <end position="92"/>
    </location>
</feature>
<feature type="non-terminal residue" evidence="2">
    <location>
        <position position="1"/>
    </location>
</feature>